<comment type="caution">
    <text evidence="2">The sequence shown here is derived from an EMBL/GenBank/DDBJ whole genome shotgun (WGS) entry which is preliminary data.</text>
</comment>
<organism evidence="2 3">
    <name type="scientific">Williamsia phyllosphaerae</name>
    <dbReference type="NCBI Taxonomy" id="885042"/>
    <lineage>
        <taxon>Bacteria</taxon>
        <taxon>Bacillati</taxon>
        <taxon>Actinomycetota</taxon>
        <taxon>Actinomycetes</taxon>
        <taxon>Mycobacteriales</taxon>
        <taxon>Nocardiaceae</taxon>
        <taxon>Williamsia</taxon>
    </lineage>
</organism>
<dbReference type="RefSeq" id="WP_188490845.1">
    <property type="nucleotide sequence ID" value="NZ_BMCS01000002.1"/>
</dbReference>
<keyword evidence="1" id="KW-0472">Membrane</keyword>
<dbReference type="Proteomes" id="UP000632454">
    <property type="component" value="Unassembled WGS sequence"/>
</dbReference>
<feature type="transmembrane region" description="Helical" evidence="1">
    <location>
        <begin position="232"/>
        <end position="253"/>
    </location>
</feature>
<protein>
    <recommendedName>
        <fullName evidence="4">DUF998 domain-containing protein</fullName>
    </recommendedName>
</protein>
<accession>A0ABQ1V0Q3</accession>
<feature type="transmembrane region" description="Helical" evidence="1">
    <location>
        <begin position="173"/>
        <end position="194"/>
    </location>
</feature>
<proteinExistence type="predicted"/>
<keyword evidence="1" id="KW-0812">Transmembrane</keyword>
<feature type="transmembrane region" description="Helical" evidence="1">
    <location>
        <begin position="60"/>
        <end position="82"/>
    </location>
</feature>
<name>A0ABQ1V0Q3_9NOCA</name>
<feature type="transmembrane region" description="Helical" evidence="1">
    <location>
        <begin position="206"/>
        <end position="226"/>
    </location>
</feature>
<evidence type="ECO:0008006" key="4">
    <source>
        <dbReference type="Google" id="ProtNLM"/>
    </source>
</evidence>
<sequence>MRFLRNPVVGLFFLAPLIAEFFLGDFPVYMLPLILPLSLWYGAGAVLIREVTRRLGRGRPTILLLGLAFGVAEEGLLTMSLFNPNYADQRLLDPGHIAALGIGVPWTIFVLTLHVLWSVAAPIALIESAQPQRRTTPWLSNRAMAGVGVLLVAGAAVTFASNHRLYGHFVASPTQLATTAVIVIALVILAVTLTRRSSAMTPDRNVPAPWIVGAATMICAGAFQVTGHTDNAWIAVPGMVVSLVTLAAAISWWSRSTGWTETHRFAVAAGLVLTYTWRAFFAGYGHSTAELITAVASYVLYAFASVVILAVIARRITIAAPARSATPSQACPAV</sequence>
<keyword evidence="3" id="KW-1185">Reference proteome</keyword>
<feature type="transmembrane region" description="Helical" evidence="1">
    <location>
        <begin position="291"/>
        <end position="313"/>
    </location>
</feature>
<dbReference type="EMBL" id="BMCS01000002">
    <property type="protein sequence ID" value="GGF32795.1"/>
    <property type="molecule type" value="Genomic_DNA"/>
</dbReference>
<feature type="transmembrane region" description="Helical" evidence="1">
    <location>
        <begin position="29"/>
        <end position="48"/>
    </location>
</feature>
<evidence type="ECO:0000313" key="2">
    <source>
        <dbReference type="EMBL" id="GGF32795.1"/>
    </source>
</evidence>
<feature type="transmembrane region" description="Helical" evidence="1">
    <location>
        <begin position="102"/>
        <end position="126"/>
    </location>
</feature>
<reference evidence="3" key="1">
    <citation type="journal article" date="2019" name="Int. J. Syst. Evol. Microbiol.">
        <title>The Global Catalogue of Microorganisms (GCM) 10K type strain sequencing project: providing services to taxonomists for standard genome sequencing and annotation.</title>
        <authorList>
            <consortium name="The Broad Institute Genomics Platform"/>
            <consortium name="The Broad Institute Genome Sequencing Center for Infectious Disease"/>
            <person name="Wu L."/>
            <person name="Ma J."/>
        </authorList>
    </citation>
    <scope>NUCLEOTIDE SEQUENCE [LARGE SCALE GENOMIC DNA]</scope>
    <source>
        <strain evidence="3">CCM 7855</strain>
    </source>
</reference>
<gene>
    <name evidence="2" type="ORF">GCM10007298_30860</name>
</gene>
<evidence type="ECO:0000313" key="3">
    <source>
        <dbReference type="Proteomes" id="UP000632454"/>
    </source>
</evidence>
<keyword evidence="1" id="KW-1133">Transmembrane helix</keyword>
<feature type="transmembrane region" description="Helical" evidence="1">
    <location>
        <begin position="138"/>
        <end position="161"/>
    </location>
</feature>
<feature type="transmembrane region" description="Helical" evidence="1">
    <location>
        <begin position="265"/>
        <end position="285"/>
    </location>
</feature>
<evidence type="ECO:0000256" key="1">
    <source>
        <dbReference type="SAM" id="Phobius"/>
    </source>
</evidence>